<proteinExistence type="predicted"/>
<dbReference type="EMBL" id="SRZB01000002">
    <property type="protein sequence ID" value="TGY00365.1"/>
    <property type="molecule type" value="Genomic_DNA"/>
</dbReference>
<accession>A0AC61R2Z8</accession>
<keyword evidence="1" id="KW-0121">Carboxypeptidase</keyword>
<evidence type="ECO:0000313" key="2">
    <source>
        <dbReference type="Proteomes" id="UP000307720"/>
    </source>
</evidence>
<gene>
    <name evidence="1" type="ORF">E5357_02355</name>
</gene>
<keyword evidence="1" id="KW-0378">Hydrolase</keyword>
<name>A0AC61R2Z8_9FIRM</name>
<protein>
    <submittedName>
        <fullName evidence="1">D-alanyl-D-alanine carboxypeptidase</fullName>
    </submittedName>
</protein>
<keyword evidence="1" id="KW-0645">Protease</keyword>
<sequence>MNQREKEQRAARRFLILVAFLIVVLIAVIYLLFFRIRDISLDMAYDKTSSIFGIGKMTQENGRAESFASDLCVSAVDVPLEGFEAPAESAALFNEAEHEVIYAKELHAKRYPASITKIMTTLVALKYGNLDEMVTVGEECKNIEFGSSVCEIHVGDHFTLRQLVYGLMINSGNDAAMTIAVHIAGSVEKFVEMMNQEAADIGASGTHFVNPHGLQDENHYTTAYDIYLMFHEALKYEEFRDIIGQHTYYAEYTDAAGEEKGVMWESTNHYFINEAVPPSDVMVSGGKTGTTDEAGACLCLYSQNKYGDPFISIILKSESKDTLYEEMNELLSKSNN</sequence>
<keyword evidence="2" id="KW-1185">Reference proteome</keyword>
<reference evidence="1" key="1">
    <citation type="submission" date="2019-04" db="EMBL/GenBank/DDBJ databases">
        <title>Microbes associate with the intestines of laboratory mice.</title>
        <authorList>
            <person name="Navarre W."/>
            <person name="Wong E."/>
            <person name="Huang K."/>
            <person name="Tropini C."/>
            <person name="Ng K."/>
            <person name="Yu B."/>
        </authorList>
    </citation>
    <scope>NUCLEOTIDE SEQUENCE</scope>
    <source>
        <strain evidence="1">NM72_1-8</strain>
    </source>
</reference>
<evidence type="ECO:0000313" key="1">
    <source>
        <dbReference type="EMBL" id="TGY00365.1"/>
    </source>
</evidence>
<organism evidence="1 2">
    <name type="scientific">Hominisplanchenecus murintestinalis</name>
    <dbReference type="NCBI Taxonomy" id="2941517"/>
    <lineage>
        <taxon>Bacteria</taxon>
        <taxon>Bacillati</taxon>
        <taxon>Bacillota</taxon>
        <taxon>Clostridia</taxon>
        <taxon>Lachnospirales</taxon>
        <taxon>Lachnospiraceae</taxon>
        <taxon>Hominisplanchenecus</taxon>
    </lineage>
</organism>
<comment type="caution">
    <text evidence="1">The sequence shown here is derived from an EMBL/GenBank/DDBJ whole genome shotgun (WGS) entry which is preliminary data.</text>
</comment>
<dbReference type="Proteomes" id="UP000307720">
    <property type="component" value="Unassembled WGS sequence"/>
</dbReference>